<feature type="domain" description="SSD" evidence="8">
    <location>
        <begin position="235"/>
        <end position="330"/>
    </location>
</feature>
<dbReference type="SUPFAM" id="SSF82866">
    <property type="entry name" value="Multidrug efflux transporter AcrB transmembrane domain"/>
    <property type="match status" value="2"/>
</dbReference>
<feature type="transmembrane region" description="Helical" evidence="7">
    <location>
        <begin position="565"/>
        <end position="584"/>
    </location>
</feature>
<dbReference type="Pfam" id="PF03176">
    <property type="entry name" value="MMPL"/>
    <property type="match status" value="2"/>
</dbReference>
<evidence type="ECO:0000256" key="5">
    <source>
        <dbReference type="ARBA" id="ARBA00022989"/>
    </source>
</evidence>
<evidence type="ECO:0000256" key="1">
    <source>
        <dbReference type="ARBA" id="ARBA00004651"/>
    </source>
</evidence>
<dbReference type="Proteomes" id="UP001316184">
    <property type="component" value="Chromosome"/>
</dbReference>
<keyword evidence="3" id="KW-1003">Cell membrane</keyword>
<feature type="transmembrane region" description="Helical" evidence="7">
    <location>
        <begin position="508"/>
        <end position="525"/>
    </location>
</feature>
<accession>A0ABY5M558</accession>
<protein>
    <submittedName>
        <fullName evidence="9">MMPL family transporter</fullName>
    </submittedName>
</protein>
<feature type="transmembrane region" description="Helical" evidence="7">
    <location>
        <begin position="200"/>
        <end position="221"/>
    </location>
</feature>
<keyword evidence="10" id="KW-1185">Reference proteome</keyword>
<keyword evidence="5 7" id="KW-1133">Transmembrane helix</keyword>
<feature type="transmembrane region" description="Helical" evidence="7">
    <location>
        <begin position="21"/>
        <end position="38"/>
    </location>
</feature>
<dbReference type="EMBL" id="CP102173">
    <property type="protein sequence ID" value="UUP12055.1"/>
    <property type="molecule type" value="Genomic_DNA"/>
</dbReference>
<feature type="transmembrane region" description="Helical" evidence="7">
    <location>
        <begin position="368"/>
        <end position="390"/>
    </location>
</feature>
<feature type="transmembrane region" description="Helical" evidence="7">
    <location>
        <begin position="532"/>
        <end position="553"/>
    </location>
</feature>
<dbReference type="PANTHER" id="PTHR33406:SF6">
    <property type="entry name" value="MEMBRANE PROTEIN YDGH-RELATED"/>
    <property type="match status" value="1"/>
</dbReference>
<name>A0ABY5M558_9ACTN</name>
<sequence length="697" mass="73285">MESFDRGTKSKRREPGRKTSILVVLLFVLFSGAVFALAPEARESNAPATGLPDSKDSTTVAQIEARLPSSGIAPAIVVVSRDKGPLDAQDDAAVSELAQQLTRFAKGDAKLEPVYSDDRSVALVAVPLSSSTGEEKIDAIRSAVDKALPGGLSAEVTGGPAFAADLKDVFAGADVRLLAATAFVVALLLLVTYRSPWLWLVPLVVVAVGDRVAALVVATASQVFNYDIDGSTAGITSVLVFGAGTNYALLLIARYREELRRHDDRYAAMRAAWRQAAPAILASSGTVTLALLTLSFASTPGNRALGWSAAIGIVVAVLFGLVALPAAMVLFGRKLFWPFVPRVGQDDPARTGLWSKVGRTVVGRPKTFAAGSVAFLVVLGLLGVGLNIGLTQNERFRETPESVLGQETLAKAFPAGFAEPTVVLTRPGDVATVLREIEDVDGVSTAKPQSDSYEWAEINVVLDGDRGSDRAASTIERLRDKLGDTALVGGPDAEDLDAAAAASHDRTLIIPLVLAIVMVILLVLLRSIVAAVVLALTVVATYLTAMGAGWFVFEHFFDFPAMDLPVPLFAFIFLVALGVDYNIFLTTRAREEAATQPIAGAMTSALAVTGGVITSAGIVLAAVFAVLGVLPLVTLTQIGVIVGIGVLLDTLVVRSVLVPALATLIGEKFWWPGHPGRRAARRATSRLEARQEGTTAP</sequence>
<proteinExistence type="inferred from homology"/>
<organism evidence="9 10">
    <name type="scientific">Aeromicrobium wangtongii</name>
    <dbReference type="NCBI Taxonomy" id="2969247"/>
    <lineage>
        <taxon>Bacteria</taxon>
        <taxon>Bacillati</taxon>
        <taxon>Actinomycetota</taxon>
        <taxon>Actinomycetes</taxon>
        <taxon>Propionibacteriales</taxon>
        <taxon>Nocardioidaceae</taxon>
        <taxon>Aeromicrobium</taxon>
    </lineage>
</organism>
<evidence type="ECO:0000256" key="7">
    <source>
        <dbReference type="SAM" id="Phobius"/>
    </source>
</evidence>
<feature type="transmembrane region" description="Helical" evidence="7">
    <location>
        <begin position="175"/>
        <end position="193"/>
    </location>
</feature>
<feature type="transmembrane region" description="Helical" evidence="7">
    <location>
        <begin position="605"/>
        <end position="632"/>
    </location>
</feature>
<dbReference type="PROSITE" id="PS50156">
    <property type="entry name" value="SSD"/>
    <property type="match status" value="1"/>
</dbReference>
<dbReference type="PANTHER" id="PTHR33406">
    <property type="entry name" value="MEMBRANE PROTEIN MJ1562-RELATED"/>
    <property type="match status" value="1"/>
</dbReference>
<keyword evidence="6 7" id="KW-0472">Membrane</keyword>
<feature type="transmembrane region" description="Helical" evidence="7">
    <location>
        <begin position="276"/>
        <end position="297"/>
    </location>
</feature>
<comment type="subcellular location">
    <subcellularLocation>
        <location evidence="1">Cell membrane</location>
        <topology evidence="1">Multi-pass membrane protein</topology>
    </subcellularLocation>
</comment>
<evidence type="ECO:0000259" key="8">
    <source>
        <dbReference type="PROSITE" id="PS50156"/>
    </source>
</evidence>
<reference evidence="9 10" key="1">
    <citation type="submission" date="2022-08" db="EMBL/GenBank/DDBJ databases">
        <title>novel species in genus Aeromicrobium.</title>
        <authorList>
            <person name="Ye L."/>
        </authorList>
    </citation>
    <scope>NUCLEOTIDE SEQUENCE [LARGE SCALE GENOMIC DNA]</scope>
    <source>
        <strain evidence="10">zg-Y1379</strain>
    </source>
</reference>
<dbReference type="InterPro" id="IPR004869">
    <property type="entry name" value="MMPL_dom"/>
</dbReference>
<dbReference type="InterPro" id="IPR050545">
    <property type="entry name" value="Mycobact_MmpL"/>
</dbReference>
<evidence type="ECO:0000313" key="9">
    <source>
        <dbReference type="EMBL" id="UUP12055.1"/>
    </source>
</evidence>
<evidence type="ECO:0000313" key="10">
    <source>
        <dbReference type="Proteomes" id="UP001316184"/>
    </source>
</evidence>
<evidence type="ECO:0000256" key="6">
    <source>
        <dbReference type="ARBA" id="ARBA00023136"/>
    </source>
</evidence>
<feature type="transmembrane region" description="Helical" evidence="7">
    <location>
        <begin position="309"/>
        <end position="332"/>
    </location>
</feature>
<dbReference type="RefSeq" id="WP_232399541.1">
    <property type="nucleotide sequence ID" value="NZ_CP102173.1"/>
</dbReference>
<dbReference type="InterPro" id="IPR000731">
    <property type="entry name" value="SSD"/>
</dbReference>
<feature type="transmembrane region" description="Helical" evidence="7">
    <location>
        <begin position="233"/>
        <end position="255"/>
    </location>
</feature>
<evidence type="ECO:0000256" key="2">
    <source>
        <dbReference type="ARBA" id="ARBA00010157"/>
    </source>
</evidence>
<evidence type="ECO:0000256" key="3">
    <source>
        <dbReference type="ARBA" id="ARBA00022475"/>
    </source>
</evidence>
<comment type="similarity">
    <text evidence="2">Belongs to the resistance-nodulation-cell division (RND) (TC 2.A.6) family. MmpL subfamily.</text>
</comment>
<evidence type="ECO:0000256" key="4">
    <source>
        <dbReference type="ARBA" id="ARBA00022692"/>
    </source>
</evidence>
<dbReference type="Gene3D" id="1.20.1640.10">
    <property type="entry name" value="Multidrug efflux transporter AcrB transmembrane domain"/>
    <property type="match status" value="2"/>
</dbReference>
<keyword evidence="4 7" id="KW-0812">Transmembrane</keyword>
<gene>
    <name evidence="9" type="ORF">NQV15_09290</name>
</gene>